<dbReference type="GO" id="GO:0016020">
    <property type="term" value="C:membrane"/>
    <property type="evidence" value="ECO:0007669"/>
    <property type="project" value="InterPro"/>
</dbReference>
<evidence type="ECO:0000256" key="6">
    <source>
        <dbReference type="ARBA" id="ARBA00022837"/>
    </source>
</evidence>
<protein>
    <recommendedName>
        <fullName evidence="2">cellulase</fullName>
        <ecNumber evidence="2">3.2.1.4</ecNumber>
    </recommendedName>
</protein>
<evidence type="ECO:0000256" key="12">
    <source>
        <dbReference type="SAM" id="SignalP"/>
    </source>
</evidence>
<evidence type="ECO:0000259" key="14">
    <source>
        <dbReference type="PROSITE" id="PS51910"/>
    </source>
</evidence>
<dbReference type="GO" id="GO:0007154">
    <property type="term" value="P:cell communication"/>
    <property type="evidence" value="ECO:0007669"/>
    <property type="project" value="InterPro"/>
</dbReference>
<dbReference type="PROSITE" id="PS51173">
    <property type="entry name" value="CBM2"/>
    <property type="match status" value="2"/>
</dbReference>
<proteinExistence type="predicted"/>
<dbReference type="Gene3D" id="2.60.40.290">
    <property type="match status" value="2"/>
</dbReference>
<evidence type="ECO:0000259" key="13">
    <source>
        <dbReference type="PROSITE" id="PS51173"/>
    </source>
</evidence>
<dbReference type="InterPro" id="IPR018087">
    <property type="entry name" value="Glyco_hydro_5_CS"/>
</dbReference>
<feature type="signal peptide" evidence="12">
    <location>
        <begin position="1"/>
        <end position="27"/>
    </location>
</feature>
<feature type="region of interest" description="Disordered" evidence="11">
    <location>
        <begin position="25"/>
        <end position="237"/>
    </location>
</feature>
<comment type="catalytic activity">
    <reaction evidence="1">
        <text>Endohydrolysis of (1-&gt;4)-beta-D-glucosidic linkages in cellulose, lichenin and cereal beta-D-glucans.</text>
        <dbReference type="EC" id="3.2.1.4"/>
    </reaction>
</comment>
<dbReference type="Proteomes" id="UP000466785">
    <property type="component" value="Chromosome"/>
</dbReference>
<dbReference type="InterPro" id="IPR008965">
    <property type="entry name" value="CBM2/CBM3_carb-bd_dom_sf"/>
</dbReference>
<evidence type="ECO:0000256" key="9">
    <source>
        <dbReference type="ARBA" id="ARBA00023295"/>
    </source>
</evidence>
<keyword evidence="7" id="KW-0136">Cellulose degradation</keyword>
<dbReference type="Pfam" id="PF00553">
    <property type="entry name" value="CBM_2"/>
    <property type="match status" value="2"/>
</dbReference>
<dbReference type="PROSITE" id="PS00659">
    <property type="entry name" value="GLYCOSYL_HYDROL_F5"/>
    <property type="match status" value="1"/>
</dbReference>
<keyword evidence="8" id="KW-0119">Carbohydrate metabolism</keyword>
<evidence type="ECO:0000256" key="7">
    <source>
        <dbReference type="ARBA" id="ARBA00023001"/>
    </source>
</evidence>
<dbReference type="InterPro" id="IPR012291">
    <property type="entry name" value="CBM2_carb-bd_dom_sf"/>
</dbReference>
<name>A0A6N4VFE1_9MYCO</name>
<feature type="chain" id="PRO_5038906136" description="cellulase" evidence="12">
    <location>
        <begin position="28"/>
        <end position="2363"/>
    </location>
</feature>
<feature type="domain" description="CBM2" evidence="13">
    <location>
        <begin position="1431"/>
        <end position="1538"/>
    </location>
</feature>
<reference evidence="15 16" key="1">
    <citation type="journal article" date="2019" name="Emerg. Microbes Infect.">
        <title>Comprehensive subspecies identification of 175 nontuberculous mycobacteria species based on 7547 genomic profiles.</title>
        <authorList>
            <person name="Matsumoto Y."/>
            <person name="Kinjo T."/>
            <person name="Motooka D."/>
            <person name="Nabeya D."/>
            <person name="Jung N."/>
            <person name="Uechi K."/>
            <person name="Horii T."/>
            <person name="Iida T."/>
            <person name="Fujita J."/>
            <person name="Nakamura S."/>
        </authorList>
    </citation>
    <scope>NUCLEOTIDE SEQUENCE [LARGE SCALE GENOMIC DNA]</scope>
    <source>
        <strain evidence="15 16">JCM 12603</strain>
    </source>
</reference>
<dbReference type="CDD" id="cd06543">
    <property type="entry name" value="GH18_PF-ChiA-like"/>
    <property type="match status" value="1"/>
</dbReference>
<evidence type="ECO:0000313" key="16">
    <source>
        <dbReference type="Proteomes" id="UP000466785"/>
    </source>
</evidence>
<dbReference type="Pfam" id="PF00150">
    <property type="entry name" value="Cellulase"/>
    <property type="match status" value="1"/>
</dbReference>
<dbReference type="EC" id="3.2.1.4" evidence="2"/>
<evidence type="ECO:0000256" key="2">
    <source>
        <dbReference type="ARBA" id="ARBA00012601"/>
    </source>
</evidence>
<keyword evidence="5" id="KW-0378">Hydrolase</keyword>
<dbReference type="EMBL" id="AP022570">
    <property type="protein sequence ID" value="BBX52790.1"/>
    <property type="molecule type" value="Genomic_DNA"/>
</dbReference>
<keyword evidence="16" id="KW-1185">Reference proteome</keyword>
<evidence type="ECO:0000256" key="3">
    <source>
        <dbReference type="ARBA" id="ARBA00022729"/>
    </source>
</evidence>
<feature type="domain" description="GH18" evidence="14">
    <location>
        <begin position="1004"/>
        <end position="1297"/>
    </location>
</feature>
<dbReference type="InterPro" id="IPR017853">
    <property type="entry name" value="GH"/>
</dbReference>
<dbReference type="Pfam" id="PF17963">
    <property type="entry name" value="Big_9"/>
    <property type="match status" value="1"/>
</dbReference>
<dbReference type="GO" id="GO:0030247">
    <property type="term" value="F:polysaccharide binding"/>
    <property type="evidence" value="ECO:0007669"/>
    <property type="project" value="UniProtKB-UniRule"/>
</dbReference>
<keyword evidence="4" id="KW-0677">Repeat</keyword>
<dbReference type="Gene3D" id="2.60.40.2030">
    <property type="match status" value="6"/>
</dbReference>
<dbReference type="InterPro" id="IPR001547">
    <property type="entry name" value="Glyco_hydro_5"/>
</dbReference>
<dbReference type="GO" id="GO:0008810">
    <property type="term" value="F:cellulase activity"/>
    <property type="evidence" value="ECO:0007669"/>
    <property type="project" value="UniProtKB-EC"/>
</dbReference>
<feature type="compositionally biased region" description="Acidic residues" evidence="11">
    <location>
        <begin position="78"/>
        <end position="118"/>
    </location>
</feature>
<dbReference type="Pfam" id="PF03160">
    <property type="entry name" value="Calx-beta"/>
    <property type="match status" value="6"/>
</dbReference>
<keyword evidence="3 12" id="KW-0732">Signal</keyword>
<dbReference type="PANTHER" id="PTHR35923">
    <property type="entry name" value="MAJOR EXTRACELLULAR ENDOGLUCANASE"/>
    <property type="match status" value="1"/>
</dbReference>
<dbReference type="KEGG" id="mpof:MPOR_38160"/>
<dbReference type="InterPro" id="IPR003644">
    <property type="entry name" value="Calx_beta"/>
</dbReference>
<dbReference type="PANTHER" id="PTHR35923:SF2">
    <property type="entry name" value="ENDOGLUCANASE"/>
    <property type="match status" value="1"/>
</dbReference>
<evidence type="ECO:0000313" key="15">
    <source>
        <dbReference type="EMBL" id="BBX52790.1"/>
    </source>
</evidence>
<dbReference type="SUPFAM" id="SSF141072">
    <property type="entry name" value="CalX-like"/>
    <property type="match status" value="6"/>
</dbReference>
<dbReference type="GO" id="GO:0030245">
    <property type="term" value="P:cellulose catabolic process"/>
    <property type="evidence" value="ECO:0007669"/>
    <property type="project" value="UniProtKB-KW"/>
</dbReference>
<dbReference type="Gene3D" id="3.20.20.80">
    <property type="entry name" value="Glycosidases"/>
    <property type="match status" value="2"/>
</dbReference>
<evidence type="ECO:0000256" key="4">
    <source>
        <dbReference type="ARBA" id="ARBA00022737"/>
    </source>
</evidence>
<dbReference type="SUPFAM" id="SSF51445">
    <property type="entry name" value="(Trans)glycosidases"/>
    <property type="match status" value="2"/>
</dbReference>
<feature type="domain" description="CBM2" evidence="13">
    <location>
        <begin position="1655"/>
        <end position="1762"/>
    </location>
</feature>
<evidence type="ECO:0000256" key="5">
    <source>
        <dbReference type="ARBA" id="ARBA00022801"/>
    </source>
</evidence>
<feature type="compositionally biased region" description="Low complexity" evidence="11">
    <location>
        <begin position="68"/>
        <end position="77"/>
    </location>
</feature>
<dbReference type="SMART" id="SM00637">
    <property type="entry name" value="CBD_II"/>
    <property type="match status" value="2"/>
</dbReference>
<keyword evidence="6" id="KW-0106">Calcium</keyword>
<accession>A0A6N4VFE1</accession>
<sequence>MGYGRFVGRVGVLAVALGIGLAGPAVATADPSDESSTSGAGPDNATTGPAKTGAAAEASTDPDDSNSDTDPAGAGDAALDDAEQDEVDAADAIADELDEMTEEEAVESEAVTAEEEEGVLAGGAADTAGSDDDVADPDGAPVDVGTEGQVSPGVDLDSPVGDVESDGAAAVPTADTAGSGYGSQPAEQGPAESEVDTQTASELQPEPDLTDAAAGGDGDQPATAARSTVTALRQQAAPEATTVVDTLDASVDPAPQSVTTGLAGLVSKFLGLLGIGPSAGDTGVPLPSFEFVTAVFGAIRREMDRLFSNDGPSAAPVLTGQAGAGVLTGSLGATDPEGDPLRYSVVQAPGLGAVTVDADGDFVYTAGPDLAAAGGTDTFVVRVRDTGFRLLSAGPRTTEVPVTVTVAAAEADSGESSAAAAPTAMLLAAAQATSTGSGSVYQVSASGPDIVGFDPAKDKLDLGDVSVHNFIVVDTAEGVGFRNPWSGETAIIQGVSLGQLTVDSFTPIINDHLRQDLSGALAWEHGVTAAPGTVYARSHEVGQIDRVAFDAATDVVDFRYYGTREQLYMTDTPEGVVISNAGTGQALILQGVTTAQLTATNFIFHNAQVREDRLHLQLGIGTVPNSQVLPQAVPIAGTDNWPTAAGNGAPPSGQTGTTTTIAWQYGTHTTLEFDPAADTLDFGWFKAHEFTVDEVSGSTRIAIVNNNQSYTLTGVGLGELEMSNIVALDDTARAKWQTLISHAAPPVSRPTVSVGDASAAEGDSDSTTLTFTVTLSEPAGEPVTVSYSTANGTATAAGADYTPTVGTLTFAAGETVKTVNVAVTGDTMVELDEQFTLNLSAPVNAVIGDGVGVATIVNDDVDTAPSTPPAVSIADLTVAEGDGEHSHFMFTVTLDKASDETVTVQYSTSDGTAIAGVDYTATTGTVTFAPGVTTQLVHVDVIGDAAAESNETFTVTLSSPVGATLADGSAIGTITDDDTVTTVPGLNSGNPGDELWGEAFYAPYVDMGLWPVPDLVAIAQGRGASLVTLGFLQATPDGKLAWAGLSALAPDSDFEQAQAINSSIAALQAAGGDVMISLGGASGTSLAQWYATRGLSARSLADAYVAVAQTYSLNRIDFDIEGAAVADAASIALRSQALALMQQDLPDLEVWYTLPVLPTGLTSDGLNVVRSAVSAGVELDGVNVMAMDYGESAAPTSGPNAKTMGAYAIQAAESTYAQLAALYGEFGQSFGWNQVGVTPMIGVNDVTTEVFTVADAQALEDFARAKGLGMLSMWSVARDTPGSLGQASPTASGLDLPAGSFSAVFNDYGTANDVGDTLPTLSISDAAVVEGDGGQTHVMFTVTLSAASDEAVSVGYVTSNGTATAGVDYTAGSGVVSFAPGVTSQMVHVMVAGDVAVEGDETFTVSLSNPSGATIADGSAVGTITNDDVAPTPTPGASSVTYVVSDDWGSGFVAGVKVTAGSAFDVWTVEFDTPAAISNIWNAEIVSHVGQHYVVRNASWNAKVAAGQSVEFGFQAAPGGGSSAVTGFVVNGSSTGGPAPVVPKVSVADASVVEGDSGTTQLTFTVTLDTASDEAVSVGYVTSNGTATAGVDYTAGNGTITFAPGVLSQQISVTVAGDVAVEGDETFTVSLSNPSGATIADGSAVGTITNDDVAPTPTPGASSVTYVVSDDWGSGFVAGVKVTAGSAFDGWTVEFDTPAAISNIWNAEIVSHVGQHYVVRNASWNAKVAAGQSVEFGFQAAPGGGSSAVTGFVVNGSSTGGPAPVVPKVSVADASVVEGDSGTTQLTFTVTLDTASDEVVSVGYVTSNGTATAGVDYTAGNGTITFAPGVLSQQISVTVTGDGTAETDETFTLTLSSPSGVTVADGSATGTIVNDDVINPANLMLSISDASVVEGAPGSGVAPGWFSTSGNQIVDSAGNPVQIAGINWFGMESDIFTPHGLWTRNYQDMMDQMVALEFNTIRLPYSSEMLHTTKMPSGIDFYRNPELAGLTPIEIMDEVIRYAGEVGLRVILDHHRSSAGAGATANGLWYEGQYTEAQWIADWQMLAARYAGDPTVIGADLHNEPHNGTWGGGGATDWAAAAERAGNAILAVNDNWLIFVEGVATYEGQHYWWGGNLMGVADRPIVLDVADRVVYSPHDYPNSVYAQPWFQGADFGDALPDKFEQMWGYIYEQNIAPIYLGEFGTRLSDPKDVVWYEAITSYLSGDFDNDGTIDIAAGTQDMSWTFWSWNPNSTDTGGILADDWNTVNENKLVYLEALQFDFDEDTSGVLANFVVTLAQPSNQTVTVQYATSNGTATGGDDYVATTGTLTFAPGETSKTISVVVLGDTVAEGSESFLVTLSSPTGATVGDGTGTGTITDATVV</sequence>
<keyword evidence="9" id="KW-0326">Glycosidase</keyword>
<keyword evidence="10" id="KW-0624">Polysaccharide degradation</keyword>
<dbReference type="SUPFAM" id="SSF49384">
    <property type="entry name" value="Carbohydrate-binding domain"/>
    <property type="match status" value="2"/>
</dbReference>
<feature type="compositionally biased region" description="Low complexity" evidence="11">
    <location>
        <begin position="211"/>
        <end position="225"/>
    </location>
</feature>
<dbReference type="SMART" id="SM00237">
    <property type="entry name" value="Calx_beta"/>
    <property type="match status" value="6"/>
</dbReference>
<gene>
    <name evidence="15" type="ORF">MPOR_38160</name>
</gene>
<dbReference type="InterPro" id="IPR038081">
    <property type="entry name" value="CalX-like_sf"/>
</dbReference>
<dbReference type="InterPro" id="IPR001223">
    <property type="entry name" value="Glyco_hydro18_cat"/>
</dbReference>
<organism evidence="15 16">
    <name type="scientific">Mycolicibacterium poriferae</name>
    <dbReference type="NCBI Taxonomy" id="39694"/>
    <lineage>
        <taxon>Bacteria</taxon>
        <taxon>Bacillati</taxon>
        <taxon>Actinomycetota</taxon>
        <taxon>Actinomycetes</taxon>
        <taxon>Mycobacteriales</taxon>
        <taxon>Mycobacteriaceae</taxon>
        <taxon>Mycolicibacterium</taxon>
    </lineage>
</organism>
<evidence type="ECO:0000256" key="10">
    <source>
        <dbReference type="ARBA" id="ARBA00023326"/>
    </source>
</evidence>
<dbReference type="InterPro" id="IPR001919">
    <property type="entry name" value="CBD2"/>
</dbReference>
<evidence type="ECO:0000256" key="1">
    <source>
        <dbReference type="ARBA" id="ARBA00000966"/>
    </source>
</evidence>
<feature type="compositionally biased region" description="Low complexity" evidence="11">
    <location>
        <begin position="45"/>
        <end position="59"/>
    </location>
</feature>
<dbReference type="PROSITE" id="PS51910">
    <property type="entry name" value="GH18_2"/>
    <property type="match status" value="1"/>
</dbReference>
<evidence type="ECO:0000256" key="11">
    <source>
        <dbReference type="SAM" id="MobiDB-lite"/>
    </source>
</evidence>
<evidence type="ECO:0000256" key="8">
    <source>
        <dbReference type="ARBA" id="ARBA00023277"/>
    </source>
</evidence>